<evidence type="ECO:0000256" key="1">
    <source>
        <dbReference type="ARBA" id="ARBA00000223"/>
    </source>
</evidence>
<dbReference type="AlphaFoldDB" id="A0A926DJL8"/>
<dbReference type="PANTHER" id="PTHR37831:SF1">
    <property type="entry name" value="D-RIBOSE PYRANASE"/>
    <property type="match status" value="1"/>
</dbReference>
<evidence type="ECO:0000256" key="4">
    <source>
        <dbReference type="ARBA" id="ARBA00023235"/>
    </source>
</evidence>
<comment type="subcellular location">
    <subcellularLocation>
        <location evidence="6">Cytoplasm</location>
    </subcellularLocation>
</comment>
<sequence length="139" mass="15102">MLKGGILNGQLLRVLGETGHKDLLLVSDAGMPLPKDVERVDLSLVPGIPAYTDVLQAVVDDIMVEKAFLAEEVKTISPKMHAKILEILKPTGCEIEYVPHVELKQIMQTTRACIRSGEFTGYANVILQAGVSYGGDAER</sequence>
<feature type="binding site" evidence="6">
    <location>
        <position position="28"/>
    </location>
    <ligand>
        <name>substrate</name>
    </ligand>
</feature>
<keyword evidence="5 6" id="KW-0119">Carbohydrate metabolism</keyword>
<evidence type="ECO:0000256" key="6">
    <source>
        <dbReference type="HAMAP-Rule" id="MF_01661"/>
    </source>
</evidence>
<dbReference type="InterPro" id="IPR023064">
    <property type="entry name" value="D-ribose_pyranase"/>
</dbReference>
<accession>A0A926DJL8</accession>
<feature type="binding site" evidence="6">
    <location>
        <position position="100"/>
    </location>
    <ligand>
        <name>substrate</name>
    </ligand>
</feature>
<evidence type="ECO:0000256" key="5">
    <source>
        <dbReference type="ARBA" id="ARBA00023277"/>
    </source>
</evidence>
<dbReference type="GO" id="GO:0048029">
    <property type="term" value="F:monosaccharide binding"/>
    <property type="evidence" value="ECO:0007669"/>
    <property type="project" value="InterPro"/>
</dbReference>
<evidence type="ECO:0000313" key="7">
    <source>
        <dbReference type="EMBL" id="MBC8538305.1"/>
    </source>
</evidence>
<keyword evidence="8" id="KW-1185">Reference proteome</keyword>
<organism evidence="7 8">
    <name type="scientific">Guopingia tenuis</name>
    <dbReference type="NCBI Taxonomy" id="2763656"/>
    <lineage>
        <taxon>Bacteria</taxon>
        <taxon>Bacillati</taxon>
        <taxon>Bacillota</taxon>
        <taxon>Clostridia</taxon>
        <taxon>Christensenellales</taxon>
        <taxon>Christensenellaceae</taxon>
        <taxon>Guopingia</taxon>
    </lineage>
</organism>
<keyword evidence="4 6" id="KW-0413">Isomerase</keyword>
<dbReference type="NCBIfam" id="NF008761">
    <property type="entry name" value="PRK11797.1"/>
    <property type="match status" value="1"/>
</dbReference>
<dbReference type="Gene3D" id="3.40.1650.10">
    <property type="entry name" value="RbsD-like domain"/>
    <property type="match status" value="1"/>
</dbReference>
<dbReference type="GO" id="GO:0016872">
    <property type="term" value="F:intramolecular lyase activity"/>
    <property type="evidence" value="ECO:0007669"/>
    <property type="project" value="UniProtKB-UniRule"/>
</dbReference>
<comment type="caution">
    <text evidence="7">The sequence shown here is derived from an EMBL/GenBank/DDBJ whole genome shotgun (WGS) entry which is preliminary data.</text>
</comment>
<feature type="binding site" evidence="6">
    <location>
        <begin position="122"/>
        <end position="124"/>
    </location>
    <ligand>
        <name>substrate</name>
    </ligand>
</feature>
<comment type="pathway">
    <text evidence="6">Carbohydrate metabolism; D-ribose degradation; D-ribose 5-phosphate from beta-D-ribopyranose: step 1/2.</text>
</comment>
<evidence type="ECO:0000256" key="3">
    <source>
        <dbReference type="ARBA" id="ARBA00022490"/>
    </source>
</evidence>
<name>A0A926DJL8_9FIRM</name>
<feature type="active site" description="Proton donor" evidence="6">
    <location>
        <position position="20"/>
    </location>
</feature>
<evidence type="ECO:0000256" key="2">
    <source>
        <dbReference type="ARBA" id="ARBA00012862"/>
    </source>
</evidence>
<comment type="function">
    <text evidence="6">Catalyzes the interconversion of beta-pyran and beta-furan forms of D-ribose.</text>
</comment>
<dbReference type="PANTHER" id="PTHR37831">
    <property type="entry name" value="D-RIBOSE PYRANASE"/>
    <property type="match status" value="1"/>
</dbReference>
<keyword evidence="3 6" id="KW-0963">Cytoplasm</keyword>
<dbReference type="GO" id="GO:0062193">
    <property type="term" value="F:D-ribose pyranase activity"/>
    <property type="evidence" value="ECO:0007669"/>
    <property type="project" value="UniProtKB-EC"/>
</dbReference>
<comment type="subunit">
    <text evidence="6">Homodecamer.</text>
</comment>
<gene>
    <name evidence="6 7" type="primary">rbsD</name>
    <name evidence="7" type="ORF">H8693_05090</name>
</gene>
<dbReference type="HAMAP" id="MF_01661">
    <property type="entry name" value="D_rib_pyranase"/>
    <property type="match status" value="1"/>
</dbReference>
<dbReference type="GO" id="GO:0019303">
    <property type="term" value="P:D-ribose catabolic process"/>
    <property type="evidence" value="ECO:0007669"/>
    <property type="project" value="UniProtKB-UniRule"/>
</dbReference>
<proteinExistence type="inferred from homology"/>
<dbReference type="EMBL" id="JACRSS010000001">
    <property type="protein sequence ID" value="MBC8538305.1"/>
    <property type="molecule type" value="Genomic_DNA"/>
</dbReference>
<evidence type="ECO:0000313" key="8">
    <source>
        <dbReference type="Proteomes" id="UP000617951"/>
    </source>
</evidence>
<protein>
    <recommendedName>
        <fullName evidence="2 6">D-ribose pyranase</fullName>
        <ecNumber evidence="2 6">5.4.99.62</ecNumber>
    </recommendedName>
</protein>
<dbReference type="SUPFAM" id="SSF102546">
    <property type="entry name" value="RbsD-like"/>
    <property type="match status" value="1"/>
</dbReference>
<dbReference type="InterPro" id="IPR007721">
    <property type="entry name" value="RbsD_FucU"/>
</dbReference>
<dbReference type="InterPro" id="IPR023750">
    <property type="entry name" value="RbsD-like_sf"/>
</dbReference>
<dbReference type="RefSeq" id="WP_249280061.1">
    <property type="nucleotide sequence ID" value="NZ_JACRSS010000001.1"/>
</dbReference>
<reference evidence="7" key="1">
    <citation type="submission" date="2020-08" db="EMBL/GenBank/DDBJ databases">
        <title>Genome public.</title>
        <authorList>
            <person name="Liu C."/>
            <person name="Sun Q."/>
        </authorList>
    </citation>
    <scope>NUCLEOTIDE SEQUENCE</scope>
    <source>
        <strain evidence="7">NSJ-63</strain>
    </source>
</reference>
<dbReference type="GO" id="GO:0005829">
    <property type="term" value="C:cytosol"/>
    <property type="evidence" value="ECO:0007669"/>
    <property type="project" value="TreeGrafter"/>
</dbReference>
<comment type="similarity">
    <text evidence="6">Belongs to the RbsD / FucU family. RbsD subfamily.</text>
</comment>
<dbReference type="EC" id="5.4.99.62" evidence="2 6"/>
<dbReference type="Proteomes" id="UP000617951">
    <property type="component" value="Unassembled WGS sequence"/>
</dbReference>
<dbReference type="Pfam" id="PF05025">
    <property type="entry name" value="RbsD_FucU"/>
    <property type="match status" value="1"/>
</dbReference>
<comment type="catalytic activity">
    <reaction evidence="1 6">
        <text>beta-D-ribopyranose = beta-D-ribofuranose</text>
        <dbReference type="Rhea" id="RHEA:25432"/>
        <dbReference type="ChEBI" id="CHEBI:27476"/>
        <dbReference type="ChEBI" id="CHEBI:47002"/>
        <dbReference type="EC" id="5.4.99.62"/>
    </reaction>
</comment>